<accession>A0ABT8I057</accession>
<dbReference type="InterPro" id="IPR036188">
    <property type="entry name" value="FAD/NAD-bd_sf"/>
</dbReference>
<dbReference type="Pfam" id="PF01593">
    <property type="entry name" value="Amino_oxidase"/>
    <property type="match status" value="1"/>
</dbReference>
<dbReference type="EMBL" id="JAUHTR010000011">
    <property type="protein sequence ID" value="MDN4526425.1"/>
    <property type="molecule type" value="Genomic_DNA"/>
</dbReference>
<dbReference type="RefSeq" id="WP_301167452.1">
    <property type="nucleotide sequence ID" value="NZ_JAUHTR010000011.1"/>
</dbReference>
<dbReference type="Gene3D" id="1.10.405.10">
    <property type="entry name" value="Guanine Nucleotide Dissociation Inhibitor, domain 1"/>
    <property type="match status" value="1"/>
</dbReference>
<evidence type="ECO:0000313" key="5">
    <source>
        <dbReference type="Proteomes" id="UP001172721"/>
    </source>
</evidence>
<dbReference type="InterPro" id="IPR050281">
    <property type="entry name" value="Flavin_monoamine_oxidase"/>
</dbReference>
<dbReference type="SUPFAM" id="SSF54373">
    <property type="entry name" value="FAD-linked reductases, C-terminal domain"/>
    <property type="match status" value="1"/>
</dbReference>
<keyword evidence="2" id="KW-0560">Oxidoreductase</keyword>
<dbReference type="InterPro" id="IPR002937">
    <property type="entry name" value="Amino_oxidase"/>
</dbReference>
<protein>
    <submittedName>
        <fullName evidence="4">Flavin monoamine oxidase family protein</fullName>
    </submittedName>
</protein>
<organism evidence="4 5">
    <name type="scientific">Fictibacillus fluitans</name>
    <dbReference type="NCBI Taxonomy" id="3058422"/>
    <lineage>
        <taxon>Bacteria</taxon>
        <taxon>Bacillati</taxon>
        <taxon>Bacillota</taxon>
        <taxon>Bacilli</taxon>
        <taxon>Bacillales</taxon>
        <taxon>Fictibacillaceae</taxon>
        <taxon>Fictibacillus</taxon>
    </lineage>
</organism>
<keyword evidence="5" id="KW-1185">Reference proteome</keyword>
<dbReference type="Gene3D" id="3.90.660.10">
    <property type="match status" value="1"/>
</dbReference>
<evidence type="ECO:0000256" key="1">
    <source>
        <dbReference type="ARBA" id="ARBA00001974"/>
    </source>
</evidence>
<comment type="caution">
    <text evidence="4">The sequence shown here is derived from an EMBL/GenBank/DDBJ whole genome shotgun (WGS) entry which is preliminary data.</text>
</comment>
<dbReference type="Gene3D" id="3.50.50.60">
    <property type="entry name" value="FAD/NAD(P)-binding domain"/>
    <property type="match status" value="1"/>
</dbReference>
<comment type="cofactor">
    <cofactor evidence="1">
        <name>FAD</name>
        <dbReference type="ChEBI" id="CHEBI:57692"/>
    </cofactor>
</comment>
<sequence length="491" mass="55909">MSRFPTNFSSLKYPDDMLAIIRNGLKQSASQKDILIAGAGMSGLVTASLLKQAGHRVTVLEANQRIGGRVFTVRKPFTEGNYLDVGAMRIPDTHVLVFEYIRRFKLRTTKFINRTKRDIIFVNNVRTTREYYDQHPDILGFPVLEEEKGKTAIELFRTAVQPFIDLYKSSSPKQQEILKDKFGRYSMDDYLKNNPIGPSLSLNAIRLISIMLGIEGFKELSFVDIFVNVILPIFSGNTVFYEIDGGNDHLPSSFYNQLGPHIVYDQKVERIIQDDRSIRFQTRNLVTGERGTLSGDYAVTTIPFTAFQFIDVEPYHSISFKKWQAIREIISVPAVKVGIEYKHRFWEKLQVGNAVSDRTTRFSYTPSHGIGREGPAVLLASYSWGHDSMLWSSLSKDDVIYYVLKDLAKVYGNVVYKDFLQAVSFNWSKNPFSAGAFTLFSPGQRDDFGDFIYQHEGRLHFAGEHTSSFHGWIEGAIESGIRAAYEVNERI</sequence>
<dbReference type="InterPro" id="IPR001613">
    <property type="entry name" value="Flavin_amine_oxidase"/>
</dbReference>
<name>A0ABT8I057_9BACL</name>
<dbReference type="PANTHER" id="PTHR10742">
    <property type="entry name" value="FLAVIN MONOAMINE OXIDASE"/>
    <property type="match status" value="1"/>
</dbReference>
<evidence type="ECO:0000256" key="2">
    <source>
        <dbReference type="ARBA" id="ARBA00023002"/>
    </source>
</evidence>
<evidence type="ECO:0000313" key="4">
    <source>
        <dbReference type="EMBL" id="MDN4526425.1"/>
    </source>
</evidence>
<feature type="domain" description="Amine oxidase" evidence="3">
    <location>
        <begin position="41"/>
        <end position="487"/>
    </location>
</feature>
<dbReference type="Proteomes" id="UP001172721">
    <property type="component" value="Unassembled WGS sequence"/>
</dbReference>
<evidence type="ECO:0000259" key="3">
    <source>
        <dbReference type="Pfam" id="PF01593"/>
    </source>
</evidence>
<dbReference type="SUPFAM" id="SSF51905">
    <property type="entry name" value="FAD/NAD(P)-binding domain"/>
    <property type="match status" value="1"/>
</dbReference>
<proteinExistence type="predicted"/>
<reference evidence="4" key="1">
    <citation type="submission" date="2023-07" db="EMBL/GenBank/DDBJ databases">
        <title>Fictibacillus sp. isolated from freshwater pond.</title>
        <authorList>
            <person name="Kirdat K."/>
            <person name="Bhat A."/>
            <person name="Mourya A."/>
            <person name="Yadav A."/>
        </authorList>
    </citation>
    <scope>NUCLEOTIDE SEQUENCE</scope>
    <source>
        <strain evidence="4">NE201</strain>
    </source>
</reference>
<dbReference type="PRINTS" id="PR00757">
    <property type="entry name" value="AMINEOXDASEF"/>
</dbReference>
<gene>
    <name evidence="4" type="ORF">QYB97_18235</name>
</gene>
<dbReference type="PANTHER" id="PTHR10742:SF342">
    <property type="entry name" value="AMINE OXIDASE"/>
    <property type="match status" value="1"/>
</dbReference>